<gene>
    <name evidence="1" type="ORF">B0H16DRAFT_1850514</name>
</gene>
<organism evidence="1 2">
    <name type="scientific">Mycena metata</name>
    <dbReference type="NCBI Taxonomy" id="1033252"/>
    <lineage>
        <taxon>Eukaryota</taxon>
        <taxon>Fungi</taxon>
        <taxon>Dikarya</taxon>
        <taxon>Basidiomycota</taxon>
        <taxon>Agaricomycotina</taxon>
        <taxon>Agaricomycetes</taxon>
        <taxon>Agaricomycetidae</taxon>
        <taxon>Agaricales</taxon>
        <taxon>Marasmiineae</taxon>
        <taxon>Mycenaceae</taxon>
        <taxon>Mycena</taxon>
    </lineage>
</organism>
<comment type="caution">
    <text evidence="1">The sequence shown here is derived from an EMBL/GenBank/DDBJ whole genome shotgun (WGS) entry which is preliminary data.</text>
</comment>
<dbReference type="AlphaFoldDB" id="A0AAD7GIM4"/>
<keyword evidence="2" id="KW-1185">Reference proteome</keyword>
<evidence type="ECO:0000313" key="1">
    <source>
        <dbReference type="EMBL" id="KAJ7692669.1"/>
    </source>
</evidence>
<name>A0AAD7GIM4_9AGAR</name>
<dbReference type="Proteomes" id="UP001215598">
    <property type="component" value="Unassembled WGS sequence"/>
</dbReference>
<evidence type="ECO:0000313" key="2">
    <source>
        <dbReference type="Proteomes" id="UP001215598"/>
    </source>
</evidence>
<protein>
    <submittedName>
        <fullName evidence="1">Uncharacterized protein</fullName>
    </submittedName>
</protein>
<proteinExistence type="predicted"/>
<sequence length="215" mass="23942">MPHMLSASTTSKNLLLIQDSYLTIISCTGFSKTYLYTTANELGKTHIKEQLTLTPGFPNFLISLECSLCSGLTRDQGGWQGRATSRMESTLVTLPTAGPSLGAAVEVGGSQNDLVHPYVSAAWTILSSVYQAVRQQREMDDKVVKLVKDIVELYSFKDDIHFVVAKIQILEDTLIKIAKHTLVCANFLAEYSQPKFSDVFRALTYNQSELFRQHL</sequence>
<dbReference type="EMBL" id="JARKIB010000755">
    <property type="protein sequence ID" value="KAJ7692669.1"/>
    <property type="molecule type" value="Genomic_DNA"/>
</dbReference>
<accession>A0AAD7GIM4</accession>
<reference evidence="1" key="1">
    <citation type="submission" date="2023-03" db="EMBL/GenBank/DDBJ databases">
        <title>Massive genome expansion in bonnet fungi (Mycena s.s.) driven by repeated elements and novel gene families across ecological guilds.</title>
        <authorList>
            <consortium name="Lawrence Berkeley National Laboratory"/>
            <person name="Harder C.B."/>
            <person name="Miyauchi S."/>
            <person name="Viragh M."/>
            <person name="Kuo A."/>
            <person name="Thoen E."/>
            <person name="Andreopoulos B."/>
            <person name="Lu D."/>
            <person name="Skrede I."/>
            <person name="Drula E."/>
            <person name="Henrissat B."/>
            <person name="Morin E."/>
            <person name="Kohler A."/>
            <person name="Barry K."/>
            <person name="LaButti K."/>
            <person name="Morin E."/>
            <person name="Salamov A."/>
            <person name="Lipzen A."/>
            <person name="Mereny Z."/>
            <person name="Hegedus B."/>
            <person name="Baldrian P."/>
            <person name="Stursova M."/>
            <person name="Weitz H."/>
            <person name="Taylor A."/>
            <person name="Grigoriev I.V."/>
            <person name="Nagy L.G."/>
            <person name="Martin F."/>
            <person name="Kauserud H."/>
        </authorList>
    </citation>
    <scope>NUCLEOTIDE SEQUENCE</scope>
    <source>
        <strain evidence="1">CBHHK182m</strain>
    </source>
</reference>